<dbReference type="Gene3D" id="3.40.309.10">
    <property type="entry name" value="Aldehyde Dehydrogenase, Chain A, domain 2"/>
    <property type="match status" value="1"/>
</dbReference>
<dbReference type="RefSeq" id="WP_326835434.1">
    <property type="nucleotide sequence ID" value="NZ_CP142149.1"/>
</dbReference>
<keyword evidence="1 3" id="KW-0560">Oxidoreductase</keyword>
<dbReference type="Gene3D" id="3.40.605.10">
    <property type="entry name" value="Aldehyde Dehydrogenase, Chain A, domain 1"/>
    <property type="match status" value="1"/>
</dbReference>
<evidence type="ECO:0000256" key="1">
    <source>
        <dbReference type="ARBA" id="ARBA00023002"/>
    </source>
</evidence>
<dbReference type="Pfam" id="PF00171">
    <property type="entry name" value="Aldedh"/>
    <property type="match status" value="1"/>
</dbReference>
<evidence type="ECO:0000313" key="5">
    <source>
        <dbReference type="EMBL" id="WSE32627.1"/>
    </source>
</evidence>
<comment type="similarity">
    <text evidence="3">Belongs to the aldehyde dehydrogenase family.</text>
</comment>
<gene>
    <name evidence="5" type="ORF">VSH64_10970</name>
</gene>
<dbReference type="InterPro" id="IPR016161">
    <property type="entry name" value="Ald_DH/histidinol_DH"/>
</dbReference>
<dbReference type="InterPro" id="IPR016163">
    <property type="entry name" value="Ald_DH_C"/>
</dbReference>
<dbReference type="InterPro" id="IPR016162">
    <property type="entry name" value="Ald_DH_N"/>
</dbReference>
<evidence type="ECO:0000313" key="6">
    <source>
        <dbReference type="Proteomes" id="UP001330812"/>
    </source>
</evidence>
<protein>
    <submittedName>
        <fullName evidence="5">Aldehyde dehydrogenase family protein</fullName>
    </submittedName>
</protein>
<evidence type="ECO:0000256" key="3">
    <source>
        <dbReference type="RuleBase" id="RU003345"/>
    </source>
</evidence>
<proteinExistence type="inferred from homology"/>
<dbReference type="PANTHER" id="PTHR11699">
    <property type="entry name" value="ALDEHYDE DEHYDROGENASE-RELATED"/>
    <property type="match status" value="1"/>
</dbReference>
<reference evidence="5 6" key="1">
    <citation type="journal article" date="2015" name="Int. J. Syst. Evol. Microbiol.">
        <title>Amycolatopsis rhabdoformis sp. nov., an actinomycete isolated from a tropical forest soil.</title>
        <authorList>
            <person name="Souza W.R."/>
            <person name="Silva R.E."/>
            <person name="Goodfellow M."/>
            <person name="Busarakam K."/>
            <person name="Figueiro F.S."/>
            <person name="Ferreira D."/>
            <person name="Rodrigues-Filho E."/>
            <person name="Moraes L.A.B."/>
            <person name="Zucchi T.D."/>
        </authorList>
    </citation>
    <scope>NUCLEOTIDE SEQUENCE [LARGE SCALE GENOMIC DNA]</scope>
    <source>
        <strain evidence="5 6">NCIMB 14900</strain>
    </source>
</reference>
<accession>A0ABZ1IFB7</accession>
<dbReference type="InterPro" id="IPR029510">
    <property type="entry name" value="Ald_DH_CS_GLU"/>
</dbReference>
<evidence type="ECO:0000259" key="4">
    <source>
        <dbReference type="Pfam" id="PF00171"/>
    </source>
</evidence>
<dbReference type="Proteomes" id="UP001330812">
    <property type="component" value="Chromosome"/>
</dbReference>
<dbReference type="EMBL" id="CP142149">
    <property type="protein sequence ID" value="WSE32627.1"/>
    <property type="molecule type" value="Genomic_DNA"/>
</dbReference>
<dbReference type="SUPFAM" id="SSF53720">
    <property type="entry name" value="ALDH-like"/>
    <property type="match status" value="1"/>
</dbReference>
<dbReference type="InterPro" id="IPR015590">
    <property type="entry name" value="Aldehyde_DH_dom"/>
</dbReference>
<feature type="active site" evidence="2">
    <location>
        <position position="264"/>
    </location>
</feature>
<dbReference type="PROSITE" id="PS00687">
    <property type="entry name" value="ALDEHYDE_DEHYDR_GLU"/>
    <property type="match status" value="1"/>
</dbReference>
<evidence type="ECO:0000256" key="2">
    <source>
        <dbReference type="PROSITE-ProRule" id="PRU10007"/>
    </source>
</evidence>
<sequence>MVEPQFTDAAELTAYTRGRQWSLLLGGELKPAVSGRRFENVSPVTGEVIAEVPDADAADVDAAVAAGVEAFPAWSATSVAERVAIVRRIAQRLRENAAELGALDTLDGGNIIRLSTSDVLAGAAMLDYFADLGQALKGETGPLSAGALHYTTPQPIGVVARIIPYNHPIMFAAGKIAAPLIAGNCVLLKPPHQAPLSALRLGELIADLLPPGVLSILPGVGPATGEAIVRHPRIRRIAFIGSARTGLAIQRAAAETVVKHVTLELGGKNALVAFPDADPAQVAAAAVRGMNFSWSGQSCGSTSRLVVHEDIREETVAEVERLLGELRLGDPFDERTDVGALVSRQQYEKVLSYLDIARGDGARLVTGGESYCPEGRERALIVRPTVFAGVEPGMRIAQEEVFGPVLSVLSFREEDEAVRIANSTEYGLTGAVFTRDLKRAHRVAAALEAGYVWINNSSRHFVGAPFGGVKNSGLGREECLEELLSFTETKAVHLSYLD</sequence>
<feature type="domain" description="Aldehyde dehydrogenase" evidence="4">
    <location>
        <begin position="36"/>
        <end position="492"/>
    </location>
</feature>
<keyword evidence="6" id="KW-1185">Reference proteome</keyword>
<organism evidence="5 6">
    <name type="scientific">Amycolatopsis rhabdoformis</name>
    <dbReference type="NCBI Taxonomy" id="1448059"/>
    <lineage>
        <taxon>Bacteria</taxon>
        <taxon>Bacillati</taxon>
        <taxon>Actinomycetota</taxon>
        <taxon>Actinomycetes</taxon>
        <taxon>Pseudonocardiales</taxon>
        <taxon>Pseudonocardiaceae</taxon>
        <taxon>Amycolatopsis</taxon>
    </lineage>
</organism>
<name>A0ABZ1IFB7_9PSEU</name>